<gene>
    <name evidence="3" type="ORF">C5613_10075</name>
</gene>
<keyword evidence="1" id="KW-1133">Transmembrane helix</keyword>
<dbReference type="InterPro" id="IPR013830">
    <property type="entry name" value="SGNH_hydro"/>
</dbReference>
<feature type="transmembrane region" description="Helical" evidence="1">
    <location>
        <begin position="117"/>
        <end position="136"/>
    </location>
</feature>
<dbReference type="Gene3D" id="3.40.50.1110">
    <property type="entry name" value="SGNH hydrolase"/>
    <property type="match status" value="1"/>
</dbReference>
<keyword evidence="1" id="KW-0472">Membrane</keyword>
<accession>A0A2S8JDU2</accession>
<dbReference type="Pfam" id="PF13472">
    <property type="entry name" value="Lipase_GDSL_2"/>
    <property type="match status" value="1"/>
</dbReference>
<name>A0A2S8JDU2_RHOOP</name>
<dbReference type="AlphaFoldDB" id="A0A2S8JDU2"/>
<protein>
    <recommendedName>
        <fullName evidence="2">SGNH hydrolase-type esterase domain-containing protein</fullName>
    </recommendedName>
</protein>
<proteinExistence type="predicted"/>
<dbReference type="InterPro" id="IPR036514">
    <property type="entry name" value="SGNH_hydro_sf"/>
</dbReference>
<organism evidence="3 4">
    <name type="scientific">Rhodococcus opacus</name>
    <name type="common">Nocardia opaca</name>
    <dbReference type="NCBI Taxonomy" id="37919"/>
    <lineage>
        <taxon>Bacteria</taxon>
        <taxon>Bacillati</taxon>
        <taxon>Actinomycetota</taxon>
        <taxon>Actinomycetes</taxon>
        <taxon>Mycobacteriales</taxon>
        <taxon>Nocardiaceae</taxon>
        <taxon>Rhodococcus</taxon>
    </lineage>
</organism>
<dbReference type="EMBL" id="PUIO01000009">
    <property type="protein sequence ID" value="PQP25180.1"/>
    <property type="molecule type" value="Genomic_DNA"/>
</dbReference>
<evidence type="ECO:0000256" key="1">
    <source>
        <dbReference type="SAM" id="Phobius"/>
    </source>
</evidence>
<evidence type="ECO:0000259" key="2">
    <source>
        <dbReference type="Pfam" id="PF13472"/>
    </source>
</evidence>
<dbReference type="SUPFAM" id="SSF52266">
    <property type="entry name" value="SGNH hydrolase"/>
    <property type="match status" value="1"/>
</dbReference>
<sequence length="349" mass="36506">MGAEPFGERNRMFKNVDLREATQALPTGASVQTQPAFKFGRAEGLQIVGVESVGLDSAVYTLDSRCASSGARGSTPHGWQGHSVGLPARPPGACGRMLAMSKKSRSLTDLKGDPKTVAFWSFIAFALVVGVGMYYANVQRTPPASANAPYTPGPAPAQVSSKLAILGDSYTAGAGAAVDEGFGQQVAALLCWDGAYFGQGGTGYTNPGQLEEGESVYLQRVNAVIEARPDVVVVQGSTNDSGGPANTDQARKVFSAIRAGLPNAQIVALGPVAPPKEDPAKVAASRDAVRVAAEGERIPFIDPIAVGWMPGSFNFGEDGINLNRFGHKLMAENLFGAIRQLNLPNLTRC</sequence>
<reference evidence="4" key="1">
    <citation type="submission" date="2018-02" db="EMBL/GenBank/DDBJ databases">
        <title>Draft genome sequencing of Rhodococcus opacus KU647198.</title>
        <authorList>
            <person name="Zheng B.-X."/>
        </authorList>
    </citation>
    <scope>NUCLEOTIDE SEQUENCE [LARGE SCALE GENOMIC DNA]</scope>
    <source>
        <strain evidence="4">04-OD7</strain>
    </source>
</reference>
<feature type="domain" description="SGNH hydrolase-type esterase" evidence="2">
    <location>
        <begin position="165"/>
        <end position="328"/>
    </location>
</feature>
<dbReference type="CDD" id="cd00229">
    <property type="entry name" value="SGNH_hydrolase"/>
    <property type="match status" value="1"/>
</dbReference>
<dbReference type="Proteomes" id="UP000239290">
    <property type="component" value="Unassembled WGS sequence"/>
</dbReference>
<keyword evidence="1" id="KW-0812">Transmembrane</keyword>
<evidence type="ECO:0000313" key="4">
    <source>
        <dbReference type="Proteomes" id="UP000239290"/>
    </source>
</evidence>
<evidence type="ECO:0000313" key="3">
    <source>
        <dbReference type="EMBL" id="PQP25180.1"/>
    </source>
</evidence>
<comment type="caution">
    <text evidence="3">The sequence shown here is derived from an EMBL/GenBank/DDBJ whole genome shotgun (WGS) entry which is preliminary data.</text>
</comment>